<keyword evidence="1" id="KW-0812">Transmembrane</keyword>
<dbReference type="AlphaFoldDB" id="I4BR86"/>
<keyword evidence="1" id="KW-1133">Transmembrane helix</keyword>
<reference evidence="2 3" key="1">
    <citation type="submission" date="2012-06" db="EMBL/GenBank/DDBJ databases">
        <title>Complete sequence of chromosome of Mycobacterium chubuense NBB4.</title>
        <authorList>
            <consortium name="US DOE Joint Genome Institute"/>
            <person name="Lucas S."/>
            <person name="Han J."/>
            <person name="Lapidus A."/>
            <person name="Cheng J.-F."/>
            <person name="Goodwin L."/>
            <person name="Pitluck S."/>
            <person name="Peters L."/>
            <person name="Mikhailova N."/>
            <person name="Teshima H."/>
            <person name="Detter J.C."/>
            <person name="Han C."/>
            <person name="Tapia R."/>
            <person name="Land M."/>
            <person name="Hauser L."/>
            <person name="Kyrpides N."/>
            <person name="Ivanova N."/>
            <person name="Pagani I."/>
            <person name="Mattes T."/>
            <person name="Holmes A."/>
            <person name="Rutledge P."/>
            <person name="Paulsen I."/>
            <person name="Coleman N."/>
            <person name="Woyke T."/>
        </authorList>
    </citation>
    <scope>NUCLEOTIDE SEQUENCE [LARGE SCALE GENOMIC DNA]</scope>
    <source>
        <strain evidence="2 3">NBB4</strain>
    </source>
</reference>
<dbReference type="RefSeq" id="WP_014818258.1">
    <property type="nucleotide sequence ID" value="NC_018027.1"/>
</dbReference>
<feature type="transmembrane region" description="Helical" evidence="1">
    <location>
        <begin position="97"/>
        <end position="117"/>
    </location>
</feature>
<evidence type="ECO:0000256" key="1">
    <source>
        <dbReference type="SAM" id="Phobius"/>
    </source>
</evidence>
<dbReference type="Proteomes" id="UP000006057">
    <property type="component" value="Chromosome"/>
</dbReference>
<dbReference type="PATRIC" id="fig|710421.3.peg.5090"/>
<gene>
    <name evidence="2" type="ordered locus">Mycch_5107</name>
</gene>
<dbReference type="HOGENOM" id="CLU_137953_0_0_11"/>
<name>I4BR86_MYCCN</name>
<dbReference type="EMBL" id="CP003053">
    <property type="protein sequence ID" value="AFM19793.1"/>
    <property type="molecule type" value="Genomic_DNA"/>
</dbReference>
<dbReference type="KEGG" id="mcb:Mycch_5107"/>
<evidence type="ECO:0000313" key="2">
    <source>
        <dbReference type="EMBL" id="AFM19793.1"/>
    </source>
</evidence>
<sequence length="125" mass="12785" precursor="true">MTTSPVGRLGALLAVCSAALHGGSLPGSGSAWAAGVMTVMLAGCLYCAYELWRFDTTRSWVLVAVMNLAMIGVHMPMTGGHHHGGAVGTAAGLPVAMELATVVALAEVILAAAVLFVRSRRVAPR</sequence>
<feature type="transmembrane region" description="Helical" evidence="1">
    <location>
        <begin position="59"/>
        <end position="77"/>
    </location>
</feature>
<dbReference type="STRING" id="710421.Mycch_5107"/>
<feature type="transmembrane region" description="Helical" evidence="1">
    <location>
        <begin position="32"/>
        <end position="52"/>
    </location>
</feature>
<protein>
    <submittedName>
        <fullName evidence="2">Uncharacterized protein</fullName>
    </submittedName>
</protein>
<keyword evidence="1" id="KW-0472">Membrane</keyword>
<keyword evidence="3" id="KW-1185">Reference proteome</keyword>
<dbReference type="eggNOG" id="ENOG5033KNJ">
    <property type="taxonomic scope" value="Bacteria"/>
</dbReference>
<accession>I4BR86</accession>
<proteinExistence type="predicted"/>
<organism evidence="2 3">
    <name type="scientific">Mycolicibacterium chubuense (strain NBB4)</name>
    <name type="common">Mycobacterium chubuense</name>
    <dbReference type="NCBI Taxonomy" id="710421"/>
    <lineage>
        <taxon>Bacteria</taxon>
        <taxon>Bacillati</taxon>
        <taxon>Actinomycetota</taxon>
        <taxon>Actinomycetes</taxon>
        <taxon>Mycobacteriales</taxon>
        <taxon>Mycobacteriaceae</taxon>
        <taxon>Mycolicibacterium</taxon>
    </lineage>
</organism>
<evidence type="ECO:0000313" key="3">
    <source>
        <dbReference type="Proteomes" id="UP000006057"/>
    </source>
</evidence>